<evidence type="ECO:0000313" key="3">
    <source>
        <dbReference type="Proteomes" id="UP000006898"/>
    </source>
</evidence>
<dbReference type="AlphaFoldDB" id="D5MHM4"/>
<dbReference type="NCBIfam" id="NF033546">
    <property type="entry name" value="transpos_IS21"/>
    <property type="match status" value="1"/>
</dbReference>
<evidence type="ECO:0000259" key="1">
    <source>
        <dbReference type="Pfam" id="PF22483"/>
    </source>
</evidence>
<protein>
    <submittedName>
        <fullName evidence="2">Transposase</fullName>
    </submittedName>
</protein>
<sequence length="509" mass="58150">MELFEQMRREYEHGEGTITGVARTFGVHRRMVRQALAGAVPPARKRATRQRPTLGPIAAFIDEILEADRHAPRKQRHTAHRIWRRVCQEKPEWPVGESTIRRYVRQRKGALSLVTRDTFIPQSYTWGVEAQVDWYEAWAEVEGEREQVAIFCMRSMASGAAFHRAYRHATQQAFLEAHEEAFAYFGGVFHQLRYDNLKSAVQKILRGRQREETARFVAFRSHWGFESEFCNPARGHEKGGVEGEGGQFRRNYLVPLPVAPDLAQLNALLVAGCREDAQRVIAGRTHTVGAAMVLEREHLLPLAHEGFDLAAVSFPMVNSSGCVKVRTNWYSVPLPVGTRVEAKVQAAYVEVWYDGRRVAQHERCFGRQQPVLELEHYLDVLLKKPGAFAGSTPLHQWRAQGKWPESFDRFWETLRHRHGRQQGTRAMIEVLLLGRQHSYERLRAVVHEAVELGVSDVAAIRYLLDQAPQSVRPCPEAIEIGRLARYERPLPSMAAYDRLLGSLTTEVLQ</sequence>
<dbReference type="HOGENOM" id="CLU_020626_2_0_0"/>
<proteinExistence type="predicted"/>
<dbReference type="Pfam" id="PF22483">
    <property type="entry name" value="Mu-transpos_C_2"/>
    <property type="match status" value="1"/>
</dbReference>
<evidence type="ECO:0000313" key="2">
    <source>
        <dbReference type="EMBL" id="CBE67157.1"/>
    </source>
</evidence>
<organism evidence="2 3">
    <name type="scientific">Methylomirabilis oxygeniifera</name>
    <dbReference type="NCBI Taxonomy" id="671143"/>
    <lineage>
        <taxon>Bacteria</taxon>
        <taxon>Candidatus Methylomirabilota</taxon>
        <taxon>Candidatus Methylomirabilia</taxon>
        <taxon>Candidatus Methylomirabilales</taxon>
        <taxon>Candidatus Methylomirabilaceae</taxon>
        <taxon>Candidatus Methylomirabilis</taxon>
    </lineage>
</organism>
<dbReference type="EMBL" id="FP565575">
    <property type="protein sequence ID" value="CBE67157.1"/>
    <property type="molecule type" value="Genomic_DNA"/>
</dbReference>
<dbReference type="PANTHER" id="PTHR35004">
    <property type="entry name" value="TRANSPOSASE RV3428C-RELATED"/>
    <property type="match status" value="1"/>
</dbReference>
<dbReference type="PANTHER" id="PTHR35004:SF7">
    <property type="entry name" value="INTEGRASE PROTEIN"/>
    <property type="match status" value="1"/>
</dbReference>
<feature type="domain" description="Transposase for insertion sequence element IS21-like C-terminal" evidence="1">
    <location>
        <begin position="305"/>
        <end position="371"/>
    </location>
</feature>
<dbReference type="eggNOG" id="COG4584">
    <property type="taxonomic scope" value="Bacteria"/>
</dbReference>
<dbReference type="PATRIC" id="fig|671143.5.peg.25"/>
<reference evidence="2 3" key="1">
    <citation type="journal article" date="2010" name="Nature">
        <title>Nitrite-driven anaerobic methane oxidation by oxygenic bacteria.</title>
        <authorList>
            <person name="Ettwig K.F."/>
            <person name="Butler M.K."/>
            <person name="Le Paslier D."/>
            <person name="Pelletier E."/>
            <person name="Mangenot S."/>
            <person name="Kuypers M.M.M."/>
            <person name="Schreiber F."/>
            <person name="Dutilh B.E."/>
            <person name="Zedelius J."/>
            <person name="de Beer D."/>
            <person name="Gloerich J."/>
            <person name="Wessels H.J.C.T."/>
            <person name="van Allen T."/>
            <person name="Luesken F."/>
            <person name="Wu M."/>
            <person name="van de Pas-Schoonen K.T."/>
            <person name="Op den Camp H.J.M."/>
            <person name="Janssen-Megens E.M."/>
            <person name="Francoijs K-J."/>
            <person name="Stunnenberg H."/>
            <person name="Weissenbach J."/>
            <person name="Jetten M.S.M."/>
            <person name="Strous M."/>
        </authorList>
    </citation>
    <scope>NUCLEOTIDE SEQUENCE [LARGE SCALE GENOMIC DNA]</scope>
</reference>
<dbReference type="KEGG" id="mox:DAMO_0032"/>
<dbReference type="Proteomes" id="UP000006898">
    <property type="component" value="Chromosome"/>
</dbReference>
<accession>D5MHM4</accession>
<name>D5MHM4_METO1</name>
<dbReference type="InterPro" id="IPR054353">
    <property type="entry name" value="IstA-like_C"/>
</dbReference>
<dbReference type="STRING" id="671143.DAMO_0032"/>
<gene>
    <name evidence="2" type="ORF">DAMO_0032</name>
</gene>